<evidence type="ECO:0000313" key="3">
    <source>
        <dbReference type="Proteomes" id="UP000037035"/>
    </source>
</evidence>
<reference evidence="2" key="1">
    <citation type="submission" date="2015-08" db="EMBL/GenBank/DDBJ databases">
        <title>Next Generation Sequencing and Analysis of the Genome of Puccinia sorghi L Schw, the Causal Agent of Maize Common Rust.</title>
        <authorList>
            <person name="Rochi L."/>
            <person name="Burguener G."/>
            <person name="Darino M."/>
            <person name="Turjanski A."/>
            <person name="Kreff E."/>
            <person name="Dieguez M.J."/>
            <person name="Sacco F."/>
        </authorList>
    </citation>
    <scope>NUCLEOTIDE SEQUENCE [LARGE SCALE GENOMIC DNA]</scope>
    <source>
        <strain evidence="2">RO10H11247</strain>
    </source>
</reference>
<name>A0A0L6UND3_9BASI</name>
<sequence length="135" mass="15245">MLSLHEISRISSSFAALLKKCGDSSIHISCFGNTLSAHESYKQPSLNNLIQKSFSSADGNGAVCFNYNNKTPEFQFRRHTLKNLVSRNPKENIWKQLSKPPKSVFQATPKKVQLKKISKSKTKKADMIQPSKYKI</sequence>
<comment type="caution">
    <text evidence="2">The sequence shown here is derived from an EMBL/GenBank/DDBJ whole genome shotgun (WGS) entry which is preliminary data.</text>
</comment>
<feature type="region of interest" description="Disordered" evidence="1">
    <location>
        <begin position="115"/>
        <end position="135"/>
    </location>
</feature>
<evidence type="ECO:0000256" key="1">
    <source>
        <dbReference type="SAM" id="MobiDB-lite"/>
    </source>
</evidence>
<proteinExistence type="predicted"/>
<dbReference type="AlphaFoldDB" id="A0A0L6UND3"/>
<organism evidence="2 3">
    <name type="scientific">Puccinia sorghi</name>
    <dbReference type="NCBI Taxonomy" id="27349"/>
    <lineage>
        <taxon>Eukaryota</taxon>
        <taxon>Fungi</taxon>
        <taxon>Dikarya</taxon>
        <taxon>Basidiomycota</taxon>
        <taxon>Pucciniomycotina</taxon>
        <taxon>Pucciniomycetes</taxon>
        <taxon>Pucciniales</taxon>
        <taxon>Pucciniaceae</taxon>
        <taxon>Puccinia</taxon>
    </lineage>
</organism>
<protein>
    <submittedName>
        <fullName evidence="2">Uncharacterized protein</fullName>
    </submittedName>
</protein>
<dbReference type="EMBL" id="LAVV01009766">
    <property type="protein sequence ID" value="KNZ50031.1"/>
    <property type="molecule type" value="Genomic_DNA"/>
</dbReference>
<dbReference type="VEuPathDB" id="FungiDB:VP01_4638g1"/>
<dbReference type="Proteomes" id="UP000037035">
    <property type="component" value="Unassembled WGS sequence"/>
</dbReference>
<accession>A0A0L6UND3</accession>
<evidence type="ECO:0000313" key="2">
    <source>
        <dbReference type="EMBL" id="KNZ50031.1"/>
    </source>
</evidence>
<keyword evidence="3" id="KW-1185">Reference proteome</keyword>
<gene>
    <name evidence="2" type="ORF">VP01_4638g1</name>
</gene>